<protein>
    <submittedName>
        <fullName evidence="3">Uncharacterized protein</fullName>
    </submittedName>
</protein>
<sequence length="86" mass="9116">MRPFILKTALTVLFVSNSFAAAFAAPHGLSAEAFHSLQTGRPGVDGNRDSGRVGTTSRSYTSASRMDMNSVGQATATLGNTRIRVR</sequence>
<feature type="chain" id="PRO_5015198926" evidence="2">
    <location>
        <begin position="25"/>
        <end position="86"/>
    </location>
</feature>
<evidence type="ECO:0000313" key="4">
    <source>
        <dbReference type="Proteomes" id="UP000241158"/>
    </source>
</evidence>
<keyword evidence="4" id="KW-1185">Reference proteome</keyword>
<feature type="compositionally biased region" description="Polar residues" evidence="1">
    <location>
        <begin position="53"/>
        <end position="64"/>
    </location>
</feature>
<evidence type="ECO:0000256" key="2">
    <source>
        <dbReference type="SAM" id="SignalP"/>
    </source>
</evidence>
<comment type="caution">
    <text evidence="3">The sequence shown here is derived from an EMBL/GenBank/DDBJ whole genome shotgun (WGS) entry which is preliminary data.</text>
</comment>
<feature type="signal peptide" evidence="2">
    <location>
        <begin position="1"/>
        <end position="24"/>
    </location>
</feature>
<evidence type="ECO:0000313" key="3">
    <source>
        <dbReference type="EMBL" id="PSH60036.1"/>
    </source>
</evidence>
<dbReference type="AlphaFoldDB" id="A0A2P7B0N0"/>
<feature type="region of interest" description="Disordered" evidence="1">
    <location>
        <begin position="39"/>
        <end position="66"/>
    </location>
</feature>
<keyword evidence="2" id="KW-0732">Signal</keyword>
<name>A0A2P7B0N0_9HYPH</name>
<dbReference type="Proteomes" id="UP000241158">
    <property type="component" value="Unassembled WGS sequence"/>
</dbReference>
<gene>
    <name evidence="3" type="ORF">CU100_04760</name>
</gene>
<reference evidence="4" key="1">
    <citation type="submission" date="2017-11" db="EMBL/GenBank/DDBJ databases">
        <authorList>
            <person name="Kuznetsova I."/>
            <person name="Sazanova A."/>
            <person name="Chirak E."/>
            <person name="Safronova V."/>
            <person name="Willems A."/>
        </authorList>
    </citation>
    <scope>NUCLEOTIDE SEQUENCE [LARGE SCALE GENOMIC DNA]</scope>
    <source>
        <strain evidence="4">PEPV15</strain>
    </source>
</reference>
<dbReference type="RefSeq" id="WP_106715344.1">
    <property type="nucleotide sequence ID" value="NZ_JACHXT010000004.1"/>
</dbReference>
<dbReference type="EMBL" id="PGGN01000001">
    <property type="protein sequence ID" value="PSH60036.1"/>
    <property type="molecule type" value="Genomic_DNA"/>
</dbReference>
<accession>A0A2P7B0N0</accession>
<proteinExistence type="predicted"/>
<evidence type="ECO:0000256" key="1">
    <source>
        <dbReference type="SAM" id="MobiDB-lite"/>
    </source>
</evidence>
<organism evidence="3 4">
    <name type="scientific">Phyllobacterium endophyticum</name>
    <dbReference type="NCBI Taxonomy" id="1149773"/>
    <lineage>
        <taxon>Bacteria</taxon>
        <taxon>Pseudomonadati</taxon>
        <taxon>Pseudomonadota</taxon>
        <taxon>Alphaproteobacteria</taxon>
        <taxon>Hyphomicrobiales</taxon>
        <taxon>Phyllobacteriaceae</taxon>
        <taxon>Phyllobacterium</taxon>
    </lineage>
</organism>